<dbReference type="Proteomes" id="UP000181976">
    <property type="component" value="Unassembled WGS sequence"/>
</dbReference>
<dbReference type="Pfam" id="PF20600">
    <property type="entry name" value="ExoX-like_C"/>
    <property type="match status" value="1"/>
</dbReference>
<dbReference type="RefSeq" id="WP_010526778.1">
    <property type="nucleotide sequence ID" value="NZ_AFSL01000019.1"/>
</dbReference>
<dbReference type="GO" id="GO:0005829">
    <property type="term" value="C:cytosol"/>
    <property type="evidence" value="ECO:0007669"/>
    <property type="project" value="TreeGrafter"/>
</dbReference>
<dbReference type="GO" id="GO:0045004">
    <property type="term" value="P:DNA replication proofreading"/>
    <property type="evidence" value="ECO:0007669"/>
    <property type="project" value="TreeGrafter"/>
</dbReference>
<accession>A0A1I1VXF3</accession>
<dbReference type="GO" id="GO:0003676">
    <property type="term" value="F:nucleic acid binding"/>
    <property type="evidence" value="ECO:0007669"/>
    <property type="project" value="InterPro"/>
</dbReference>
<dbReference type="CDD" id="cd06127">
    <property type="entry name" value="DEDDh"/>
    <property type="match status" value="1"/>
</dbReference>
<feature type="domain" description="Exonuclease" evidence="1">
    <location>
        <begin position="8"/>
        <end position="174"/>
    </location>
</feature>
<dbReference type="InterPro" id="IPR036397">
    <property type="entry name" value="RNaseH_sf"/>
</dbReference>
<gene>
    <name evidence="2" type="ORF">SAMN05444380_10380</name>
</gene>
<dbReference type="Pfam" id="PF00929">
    <property type="entry name" value="RNase_T"/>
    <property type="match status" value="1"/>
</dbReference>
<protein>
    <submittedName>
        <fullName evidence="2">DNA polymerase-3 subunit epsilon</fullName>
    </submittedName>
</protein>
<dbReference type="FunCoup" id="A0A1I1VXF3">
    <property type="interactions" value="79"/>
</dbReference>
<proteinExistence type="predicted"/>
<name>A0A1I1VXF3_9BACT</name>
<reference evidence="2 3" key="1">
    <citation type="submission" date="2016-10" db="EMBL/GenBank/DDBJ databases">
        <authorList>
            <person name="de Groot N.N."/>
        </authorList>
    </citation>
    <scope>NUCLEOTIDE SEQUENCE [LARGE SCALE GENOMIC DNA]</scope>
    <source>
        <strain evidence="2 3">DSM 19012</strain>
    </source>
</reference>
<dbReference type="Gene3D" id="3.30.420.10">
    <property type="entry name" value="Ribonuclease H-like superfamily/Ribonuclease H"/>
    <property type="match status" value="1"/>
</dbReference>
<dbReference type="PANTHER" id="PTHR30231">
    <property type="entry name" value="DNA POLYMERASE III SUBUNIT EPSILON"/>
    <property type="match status" value="1"/>
</dbReference>
<keyword evidence="3" id="KW-1185">Reference proteome</keyword>
<dbReference type="PANTHER" id="PTHR30231:SF41">
    <property type="entry name" value="DNA POLYMERASE III SUBUNIT EPSILON"/>
    <property type="match status" value="1"/>
</dbReference>
<evidence type="ECO:0000313" key="2">
    <source>
        <dbReference type="EMBL" id="SFD86758.1"/>
    </source>
</evidence>
<dbReference type="AlphaFoldDB" id="A0A1I1VXF3"/>
<dbReference type="InterPro" id="IPR046768">
    <property type="entry name" value="ExoX-like_C"/>
</dbReference>
<evidence type="ECO:0000259" key="1">
    <source>
        <dbReference type="SMART" id="SM00479"/>
    </source>
</evidence>
<dbReference type="EMBL" id="FONA01000003">
    <property type="protein sequence ID" value="SFD86758.1"/>
    <property type="molecule type" value="Genomic_DNA"/>
</dbReference>
<dbReference type="SUPFAM" id="SSF53098">
    <property type="entry name" value="Ribonuclease H-like"/>
    <property type="match status" value="1"/>
</dbReference>
<evidence type="ECO:0000313" key="3">
    <source>
        <dbReference type="Proteomes" id="UP000181976"/>
    </source>
</evidence>
<dbReference type="InterPro" id="IPR013520">
    <property type="entry name" value="Ribonucl_H"/>
</dbReference>
<organism evidence="2 3">
    <name type="scientific">Thermophagus xiamenensis</name>
    <dbReference type="NCBI Taxonomy" id="385682"/>
    <lineage>
        <taxon>Bacteria</taxon>
        <taxon>Pseudomonadati</taxon>
        <taxon>Bacteroidota</taxon>
        <taxon>Bacteroidia</taxon>
        <taxon>Marinilabiliales</taxon>
        <taxon>Marinilabiliaceae</taxon>
        <taxon>Thermophagus</taxon>
    </lineage>
</organism>
<dbReference type="eggNOG" id="COG0847">
    <property type="taxonomic scope" value="Bacteria"/>
</dbReference>
<dbReference type="STRING" id="385682.SAMN05444380_10380"/>
<dbReference type="SMART" id="SM00479">
    <property type="entry name" value="EXOIII"/>
    <property type="match status" value="1"/>
</dbReference>
<sequence length="257" mass="29736">MQLNLKNPIVFFDLETTGINIAKDRIVEISLLKVNVDGSEQSKTYRINPEMPIPKKSSEIHGIYDEDVADAPTFKEVARQLANFMEGCDIAGYNSNKFDIPLLAEEFIRAGVDFDMTKRKFIDVQTIFHKMEKRTLEAAYKFYCDKTLKDAHSAEADTRATYEVLKAQLDRYKELKNDVEWLSKFSSHNRNADFVGRIIFDENGDEVFNFGKYKGQKVTEVLKKDPGYYSWMMNGDFPLFTKKVLTNIKLRSAFKKE</sequence>
<dbReference type="InParanoid" id="A0A1I1VXF3"/>
<dbReference type="OrthoDB" id="9791657at2"/>
<dbReference type="GO" id="GO:0008408">
    <property type="term" value="F:3'-5' exonuclease activity"/>
    <property type="evidence" value="ECO:0007669"/>
    <property type="project" value="TreeGrafter"/>
</dbReference>
<dbReference type="InterPro" id="IPR012337">
    <property type="entry name" value="RNaseH-like_sf"/>
</dbReference>